<dbReference type="SUPFAM" id="SSF55073">
    <property type="entry name" value="Nucleotide cyclase"/>
    <property type="match status" value="1"/>
</dbReference>
<gene>
    <name evidence="4" type="ORF">DEW08_26510</name>
</gene>
<dbReference type="Gene3D" id="3.20.20.450">
    <property type="entry name" value="EAL domain"/>
    <property type="match status" value="1"/>
</dbReference>
<sequence length="756" mass="82021">MLSRTRPYTGKWRFSAKVVFPTLSATLVVLGLMAYGISWAAHNSDAASVARQIRMAERAIAASVAALAHELEVVAVWDDAVAFSSPDRFDAVWLDRNVGVWLARMYGHDRVAVLDAQDRPVYAMADGRGGDPAGAADLAAALADLTGEVRARGVVLPDGRARKATGRGVHVSDFRRIAGRPAAVAVMRIVPLSDGVPAPAPGRETLLVGVRYLDGSFLEELRTEHLLDGARFAGPPAPGAGETVLPLTNRHGQVIDHLVWRPEAPGAAVLGTLLPLYLGETAGVLLIMLVLLRVLWTAANDLRATEAEAARLAFFDGLTGHPNRARLMDMLERIQPGGPAGAVAPADRFALLLLDLDRFKQINDTLGHQAGDELIRQFADRLAALVGPGDLIARLWGDEFAVVQFGAADPAAAETLCQSILDSGRRPFSLGGGMQVLVGVSIGVAFGPQDWLGSEDLLRRADIALYRAKMAGRNRYSFFSAEMNEQVRERAMLEMALREALDTREGLTVYFQPQMSQDGGTLTGLEALVRWKHPQHGMMSPGRFLPVAEECGLAVRLDEWVLDYTCSRMKDLPDVPVSVNLSPGQFCTDDLYERIMVIVQHYGVDPRRIELEITEKVLLEENVASHTALRRLREAGFRIALDDFGTGNSSLNYLRRFRVDKIKIDQSFVQHLGKSSESAPLLRAIINLGHAMGLDITAEGVETREQLDFLAQNGCNQMQGYLFAPPVPEERLADFRQTASGSAAAADGSAPTPSAP</sequence>
<protein>
    <submittedName>
        <fullName evidence="4">Bifunctional diguanylate cyclase/phosphodiesterase</fullName>
    </submittedName>
</protein>
<dbReference type="SUPFAM" id="SSF141868">
    <property type="entry name" value="EAL domain-like"/>
    <property type="match status" value="1"/>
</dbReference>
<evidence type="ECO:0000313" key="5">
    <source>
        <dbReference type="Proteomes" id="UP000245629"/>
    </source>
</evidence>
<accession>A0A2S2CYL4</accession>
<organism evidence="4 5">
    <name type="scientific">Azospirillum thermophilum</name>
    <dbReference type="NCBI Taxonomy" id="2202148"/>
    <lineage>
        <taxon>Bacteria</taxon>
        <taxon>Pseudomonadati</taxon>
        <taxon>Pseudomonadota</taxon>
        <taxon>Alphaproteobacteria</taxon>
        <taxon>Rhodospirillales</taxon>
        <taxon>Azospirillaceae</taxon>
        <taxon>Azospirillum</taxon>
    </lineage>
</organism>
<dbReference type="PANTHER" id="PTHR44757">
    <property type="entry name" value="DIGUANYLATE CYCLASE DGCP"/>
    <property type="match status" value="1"/>
</dbReference>
<dbReference type="AlphaFoldDB" id="A0A2S2CYL4"/>
<dbReference type="SMART" id="SM00267">
    <property type="entry name" value="GGDEF"/>
    <property type="match status" value="1"/>
</dbReference>
<dbReference type="CDD" id="cd01948">
    <property type="entry name" value="EAL"/>
    <property type="match status" value="1"/>
</dbReference>
<dbReference type="KEGG" id="azz:DEW08_26510"/>
<geneLocation type="plasmid" evidence="4 5">
    <name>unnamed2</name>
</geneLocation>
<dbReference type="Pfam" id="PF00990">
    <property type="entry name" value="GGDEF"/>
    <property type="match status" value="1"/>
</dbReference>
<dbReference type="PANTHER" id="PTHR44757:SF2">
    <property type="entry name" value="BIOFILM ARCHITECTURE MAINTENANCE PROTEIN MBAA"/>
    <property type="match status" value="1"/>
</dbReference>
<dbReference type="CDD" id="cd01949">
    <property type="entry name" value="GGDEF"/>
    <property type="match status" value="1"/>
</dbReference>
<dbReference type="PROSITE" id="PS50883">
    <property type="entry name" value="EAL"/>
    <property type="match status" value="1"/>
</dbReference>
<evidence type="ECO:0000313" key="4">
    <source>
        <dbReference type="EMBL" id="AWK89568.1"/>
    </source>
</evidence>
<feature type="compositionally biased region" description="Low complexity" evidence="1">
    <location>
        <begin position="738"/>
        <end position="756"/>
    </location>
</feature>
<dbReference type="NCBIfam" id="TIGR00254">
    <property type="entry name" value="GGDEF"/>
    <property type="match status" value="1"/>
</dbReference>
<dbReference type="InterPro" id="IPR007892">
    <property type="entry name" value="CHASE4"/>
</dbReference>
<dbReference type="Pfam" id="PF00563">
    <property type="entry name" value="EAL"/>
    <property type="match status" value="1"/>
</dbReference>
<proteinExistence type="predicted"/>
<dbReference type="InterPro" id="IPR043128">
    <property type="entry name" value="Rev_trsase/Diguanyl_cyclase"/>
</dbReference>
<evidence type="ECO:0000259" key="2">
    <source>
        <dbReference type="PROSITE" id="PS50883"/>
    </source>
</evidence>
<evidence type="ECO:0000256" key="1">
    <source>
        <dbReference type="SAM" id="MobiDB-lite"/>
    </source>
</evidence>
<dbReference type="InterPro" id="IPR029787">
    <property type="entry name" value="Nucleotide_cyclase"/>
</dbReference>
<reference evidence="5" key="1">
    <citation type="submission" date="2018-05" db="EMBL/GenBank/DDBJ databases">
        <title>Azospirillum thermophila sp. nov., a novel isolated from hot spring.</title>
        <authorList>
            <person name="Zhao Z."/>
        </authorList>
    </citation>
    <scope>NUCLEOTIDE SEQUENCE [LARGE SCALE GENOMIC DNA]</scope>
    <source>
        <strain evidence="5">CFH 70021</strain>
        <plasmid evidence="5">unnamed2</plasmid>
    </source>
</reference>
<dbReference type="OrthoDB" id="7251575at2"/>
<dbReference type="InterPro" id="IPR000160">
    <property type="entry name" value="GGDEF_dom"/>
</dbReference>
<dbReference type="InterPro" id="IPR001633">
    <property type="entry name" value="EAL_dom"/>
</dbReference>
<dbReference type="PROSITE" id="PS50887">
    <property type="entry name" value="GGDEF"/>
    <property type="match status" value="1"/>
</dbReference>
<keyword evidence="4" id="KW-0614">Plasmid</keyword>
<evidence type="ECO:0000259" key="3">
    <source>
        <dbReference type="PROSITE" id="PS50887"/>
    </source>
</evidence>
<dbReference type="Proteomes" id="UP000245629">
    <property type="component" value="Plasmid unnamed2"/>
</dbReference>
<dbReference type="Gene3D" id="3.30.70.270">
    <property type="match status" value="1"/>
</dbReference>
<feature type="domain" description="EAL" evidence="2">
    <location>
        <begin position="490"/>
        <end position="740"/>
    </location>
</feature>
<name>A0A2S2CYL4_9PROT</name>
<dbReference type="SMART" id="SM00052">
    <property type="entry name" value="EAL"/>
    <property type="match status" value="1"/>
</dbReference>
<feature type="domain" description="GGDEF" evidence="3">
    <location>
        <begin position="347"/>
        <end position="481"/>
    </location>
</feature>
<dbReference type="Pfam" id="PF05228">
    <property type="entry name" value="CHASE4"/>
    <property type="match status" value="1"/>
</dbReference>
<keyword evidence="5" id="KW-1185">Reference proteome</keyword>
<dbReference type="InterPro" id="IPR052155">
    <property type="entry name" value="Biofilm_reg_signaling"/>
</dbReference>
<dbReference type="EMBL" id="CP029357">
    <property type="protein sequence ID" value="AWK89568.1"/>
    <property type="molecule type" value="Genomic_DNA"/>
</dbReference>
<feature type="region of interest" description="Disordered" evidence="1">
    <location>
        <begin position="733"/>
        <end position="756"/>
    </location>
</feature>
<dbReference type="InterPro" id="IPR035919">
    <property type="entry name" value="EAL_sf"/>
</dbReference>